<evidence type="ECO:0000313" key="1">
    <source>
        <dbReference type="EMBL" id="MBD2535766.1"/>
    </source>
</evidence>
<dbReference type="RefSeq" id="WP_190946570.1">
    <property type="nucleotide sequence ID" value="NZ_JACJSI010000328.1"/>
</dbReference>
<accession>A0ABR8E3V7</accession>
<gene>
    <name evidence="1" type="ORF">H6G97_43005</name>
</gene>
<evidence type="ECO:0000313" key="2">
    <source>
        <dbReference type="Proteomes" id="UP000623440"/>
    </source>
</evidence>
<dbReference type="EMBL" id="JACJSI010000328">
    <property type="protein sequence ID" value="MBD2535766.1"/>
    <property type="molecule type" value="Genomic_DNA"/>
</dbReference>
<comment type="caution">
    <text evidence="1">The sequence shown here is derived from an EMBL/GenBank/DDBJ whole genome shotgun (WGS) entry which is preliminary data.</text>
</comment>
<keyword evidence="2" id="KW-1185">Reference proteome</keyword>
<dbReference type="Proteomes" id="UP000623440">
    <property type="component" value="Unassembled WGS sequence"/>
</dbReference>
<reference evidence="1 2" key="1">
    <citation type="journal article" date="2020" name="ISME J.">
        <title>Comparative genomics reveals insights into cyanobacterial evolution and habitat adaptation.</title>
        <authorList>
            <person name="Chen M.Y."/>
            <person name="Teng W.K."/>
            <person name="Zhao L."/>
            <person name="Hu C.X."/>
            <person name="Zhou Y.K."/>
            <person name="Han B.P."/>
            <person name="Song L.R."/>
            <person name="Shu W.S."/>
        </authorList>
    </citation>
    <scope>NUCLEOTIDE SEQUENCE [LARGE SCALE GENOMIC DNA]</scope>
    <source>
        <strain evidence="1 2">FACHB-838</strain>
    </source>
</reference>
<name>A0ABR8E3V7_9NOSO</name>
<organism evidence="1 2">
    <name type="scientific">Nostoc flagelliforme FACHB-838</name>
    <dbReference type="NCBI Taxonomy" id="2692904"/>
    <lineage>
        <taxon>Bacteria</taxon>
        <taxon>Bacillati</taxon>
        <taxon>Cyanobacteriota</taxon>
        <taxon>Cyanophyceae</taxon>
        <taxon>Nostocales</taxon>
        <taxon>Nostocaceae</taxon>
        <taxon>Nostoc</taxon>
    </lineage>
</organism>
<sequence length="185" mass="21684">MEPNQLNLFSDVTLTPARRAKVLVMSADALLKWKSQILDYQQRVRENKPPQQTALFDIAPNHCNPDAIDPFTLPLQSMAFYRMPTDAGSAAIYFVIDNAIPLLLYVGETRRSGKRWKGEHGCKQYLDSYHSLHHHYGLQREVSIAFWWDTPIDRRSRQELELNLILKWRSPFNKENWERWGQPFG</sequence>
<proteinExistence type="predicted"/>
<protein>
    <submittedName>
        <fullName evidence="1">GIY-YIG nuclease family protein</fullName>
    </submittedName>
</protein>